<evidence type="ECO:0000313" key="7">
    <source>
        <dbReference type="Proteomes" id="UP000018149"/>
    </source>
</evidence>
<comment type="similarity">
    <text evidence="1 4">Belongs to the aldehyde dehydrogenase family.</text>
</comment>
<dbReference type="AlphaFoldDB" id="A0A0B7J561"/>
<dbReference type="InterPro" id="IPR050740">
    <property type="entry name" value="Aldehyde_DH_Superfamily"/>
</dbReference>
<evidence type="ECO:0000256" key="2">
    <source>
        <dbReference type="ARBA" id="ARBA00023002"/>
    </source>
</evidence>
<dbReference type="Gene3D" id="3.40.605.10">
    <property type="entry name" value="Aldehyde Dehydrogenase, Chain A, domain 1"/>
    <property type="match status" value="1"/>
</dbReference>
<dbReference type="InterPro" id="IPR016162">
    <property type="entry name" value="Ald_DH_N"/>
</dbReference>
<protein>
    <submittedName>
        <fullName evidence="6">Succinate-semialdehyde dehydrogenase [NADP(+)] GabD</fullName>
        <ecNumber evidence="6">1.2.1.79</ecNumber>
    </submittedName>
</protein>
<dbReference type="RefSeq" id="WP_023507853.1">
    <property type="nucleotide sequence ID" value="NZ_LN794217.1"/>
</dbReference>
<evidence type="ECO:0000256" key="4">
    <source>
        <dbReference type="RuleBase" id="RU003345"/>
    </source>
</evidence>
<accession>A0A0B7J561</accession>
<dbReference type="PROSITE" id="PS00687">
    <property type="entry name" value="ALDEHYDE_DEHYDR_GLU"/>
    <property type="match status" value="1"/>
</dbReference>
<dbReference type="PANTHER" id="PTHR43353:SF5">
    <property type="entry name" value="SUCCINATE-SEMIALDEHYDE DEHYDROGENASE, MITOCHONDRIAL"/>
    <property type="match status" value="1"/>
</dbReference>
<evidence type="ECO:0000256" key="1">
    <source>
        <dbReference type="ARBA" id="ARBA00009986"/>
    </source>
</evidence>
<reference evidence="6 7" key="1">
    <citation type="submission" date="2015-01" db="EMBL/GenBank/DDBJ databases">
        <title>Draft genome sequence of Rickettsia monacensis strain IrR/Munich.</title>
        <authorList>
            <person name="Felsheim R.F."/>
            <person name="Johnson S.L."/>
            <person name="Kurtti T.J."/>
            <person name="Munderloh U.G."/>
        </authorList>
    </citation>
    <scope>NUCLEOTIDE SEQUENCE [LARGE SCALE GENOMIC DNA]</scope>
    <source>
        <strain evidence="6 7">IrR/Munich</strain>
    </source>
</reference>
<dbReference type="EMBL" id="LN794217">
    <property type="protein sequence ID" value="CEO17439.1"/>
    <property type="molecule type" value="Genomic_DNA"/>
</dbReference>
<dbReference type="Gene3D" id="3.40.309.10">
    <property type="entry name" value="Aldehyde Dehydrogenase, Chain A, domain 2"/>
    <property type="match status" value="1"/>
</dbReference>
<dbReference type="CDD" id="cd07103">
    <property type="entry name" value="ALDH_F5_SSADH_GabD"/>
    <property type="match status" value="1"/>
</dbReference>
<feature type="active site" evidence="3">
    <location>
        <position position="251"/>
    </location>
</feature>
<dbReference type="KEGG" id="rmc:RMONA_05315"/>
<keyword evidence="2 4" id="KW-0560">Oxidoreductase</keyword>
<dbReference type="InterPro" id="IPR029510">
    <property type="entry name" value="Ald_DH_CS_GLU"/>
</dbReference>
<evidence type="ECO:0000313" key="6">
    <source>
        <dbReference type="EMBL" id="CEO17439.1"/>
    </source>
</evidence>
<organism evidence="6 7">
    <name type="scientific">Rickettsia monacensis</name>
    <dbReference type="NCBI Taxonomy" id="109232"/>
    <lineage>
        <taxon>Bacteria</taxon>
        <taxon>Pseudomonadati</taxon>
        <taxon>Pseudomonadota</taxon>
        <taxon>Alphaproteobacteria</taxon>
        <taxon>Rickettsiales</taxon>
        <taxon>Rickettsiaceae</taxon>
        <taxon>Rickettsieae</taxon>
        <taxon>Rickettsia</taxon>
        <taxon>spotted fever group</taxon>
    </lineage>
</organism>
<proteinExistence type="inferred from homology"/>
<evidence type="ECO:0000256" key="3">
    <source>
        <dbReference type="PROSITE-ProRule" id="PRU10007"/>
    </source>
</evidence>
<dbReference type="SUPFAM" id="SSF53720">
    <property type="entry name" value="ALDH-like"/>
    <property type="match status" value="1"/>
</dbReference>
<gene>
    <name evidence="6" type="primary">gabD</name>
    <name evidence="6" type="ORF">RMONA_05315</name>
</gene>
<sequence length="524" mass="57538">MNLLKNITGKNYINGEFIEFGKQISVINPSTLKEIATVPNLGLSEINSAINNTVTSFSSWSQSSFEERIAILRKWYNLVIENIDELSHILTLEQGKVLAESKKEILYGASFIDWYTYAIHNIYSTIKSGNSKTHKIVTQYEPVGPSAAITPWNFPNAMITRKVVPAIAAGCSVILKPSSLTPLSALVLAKLASDAGLPAGVFNVITGDSDIIGKAFCEDFRLRKLSFTGSTNVGKILYQNSANTIKRLSLELGGNAPFIITADNRHLFKPAYREEFKGDTKRSTAAYALVREDMSTGSTSKLPLEAKFEKMSNDLEKVASDLVIAKTRNSGQSCTSPNRIFIEESIYEKLIEILKAKFTKLKAGDGFDKTSDVGPLINHAAIEKIQKLLIDAQNKGAKLICGGKAVDNFIEPTIIIDCLDNMDIFRTEIFGPVVACYKFKDLDEVIERANNTEYGLQGYVYSNNISVAQMIAGKLDFGMVSINDSLPANAKAPFAGRKASGFGVEGSFEGIFEYLNTKYINLQN</sequence>
<name>A0A0B7J561_9RICK</name>
<dbReference type="GO" id="GO:0009450">
    <property type="term" value="P:gamma-aminobutyric acid catabolic process"/>
    <property type="evidence" value="ECO:0007669"/>
    <property type="project" value="TreeGrafter"/>
</dbReference>
<dbReference type="GO" id="GO:0004777">
    <property type="term" value="F:succinate-semialdehyde dehydrogenase (NAD+) activity"/>
    <property type="evidence" value="ECO:0007669"/>
    <property type="project" value="TreeGrafter"/>
</dbReference>
<dbReference type="InterPro" id="IPR016163">
    <property type="entry name" value="Ald_DH_C"/>
</dbReference>
<dbReference type="HOGENOM" id="CLU_005391_5_3_5"/>
<dbReference type="Proteomes" id="UP000018149">
    <property type="component" value="Chromosome I"/>
</dbReference>
<dbReference type="FunFam" id="3.40.309.10:FF:000074">
    <property type="entry name" value="Succinate-semialdehyde dehydrogenase [NADP(+)] GabD"/>
    <property type="match status" value="1"/>
</dbReference>
<keyword evidence="7" id="KW-1185">Reference proteome</keyword>
<dbReference type="PANTHER" id="PTHR43353">
    <property type="entry name" value="SUCCINATE-SEMIALDEHYDE DEHYDROGENASE, MITOCHONDRIAL"/>
    <property type="match status" value="1"/>
</dbReference>
<dbReference type="InterPro" id="IPR016161">
    <property type="entry name" value="Ald_DH/histidinol_DH"/>
</dbReference>
<dbReference type="GO" id="GO:0036243">
    <property type="term" value="F:succinate-semialdehyde dehydrogenase (NADP+) activity"/>
    <property type="evidence" value="ECO:0007669"/>
    <property type="project" value="UniProtKB-EC"/>
</dbReference>
<dbReference type="STRING" id="109232.RMONA_05315"/>
<feature type="domain" description="Aldehyde dehydrogenase" evidence="5">
    <location>
        <begin position="22"/>
        <end position="263"/>
    </location>
</feature>
<dbReference type="Pfam" id="PF00171">
    <property type="entry name" value="Aldedh"/>
    <property type="match status" value="2"/>
</dbReference>
<feature type="domain" description="Aldehyde dehydrogenase" evidence="5">
    <location>
        <begin position="313"/>
        <end position="520"/>
    </location>
</feature>
<dbReference type="NCBIfam" id="TIGR01045">
    <property type="entry name" value="RPE1"/>
    <property type="match status" value="1"/>
</dbReference>
<dbReference type="EC" id="1.2.1.79" evidence="6"/>
<evidence type="ECO:0000259" key="5">
    <source>
        <dbReference type="Pfam" id="PF00171"/>
    </source>
</evidence>
<dbReference type="InterPro" id="IPR015590">
    <property type="entry name" value="Aldehyde_DH_dom"/>
</dbReference>
<dbReference type="FunFam" id="3.40.605.10:FF:000005">
    <property type="entry name" value="Succinate-semialdehyde dehydrogenase I"/>
    <property type="match status" value="1"/>
</dbReference>
<dbReference type="InterPro" id="IPR005728">
    <property type="entry name" value="RPE1"/>
</dbReference>